<proteinExistence type="inferred from homology"/>
<keyword evidence="5 10" id="KW-0032">Aminotransferase</keyword>
<keyword evidence="8" id="KW-0809">Transit peptide</keyword>
<evidence type="ECO:0000256" key="6">
    <source>
        <dbReference type="ARBA" id="ARBA00022679"/>
    </source>
</evidence>
<dbReference type="GO" id="GO:0030170">
    <property type="term" value="F:pyridoxal phosphate binding"/>
    <property type="evidence" value="ECO:0007669"/>
    <property type="project" value="InterPro"/>
</dbReference>
<dbReference type="AlphaFoldDB" id="A0A3A4RAW3"/>
<reference evidence="10 11" key="1">
    <citation type="journal article" date="2017" name="ISME J.">
        <title>Energy and carbon metabolisms in a deep terrestrial subsurface fluid microbial community.</title>
        <authorList>
            <person name="Momper L."/>
            <person name="Jungbluth S.P."/>
            <person name="Lee M.D."/>
            <person name="Amend J.P."/>
        </authorList>
    </citation>
    <scope>NUCLEOTIDE SEQUENCE [LARGE SCALE GENOMIC DNA]</scope>
    <source>
        <strain evidence="10">SURF_26</strain>
    </source>
</reference>
<protein>
    <recommendedName>
        <fullName evidence="4">alanine--glyoxylate transaminase</fullName>
        <ecNumber evidence="4">2.6.1.44</ecNumber>
    </recommendedName>
</protein>
<accession>A0A3A4RAW3</accession>
<dbReference type="InterPro" id="IPR015421">
    <property type="entry name" value="PyrdxlP-dep_Trfase_major"/>
</dbReference>
<name>A0A3A4RAW3_9BACT</name>
<evidence type="ECO:0000256" key="7">
    <source>
        <dbReference type="ARBA" id="ARBA00022898"/>
    </source>
</evidence>
<dbReference type="InterPro" id="IPR005814">
    <property type="entry name" value="Aminotrans_3"/>
</dbReference>
<comment type="caution">
    <text evidence="10">The sequence shown here is derived from an EMBL/GenBank/DDBJ whole genome shotgun (WGS) entry which is preliminary data.</text>
</comment>
<dbReference type="Pfam" id="PF00202">
    <property type="entry name" value="Aminotran_3"/>
    <property type="match status" value="1"/>
</dbReference>
<evidence type="ECO:0000313" key="11">
    <source>
        <dbReference type="Proteomes" id="UP000266426"/>
    </source>
</evidence>
<evidence type="ECO:0000256" key="5">
    <source>
        <dbReference type="ARBA" id="ARBA00022576"/>
    </source>
</evidence>
<organism evidence="10 11">
    <name type="scientific">Candidatus Auribacter fodinae</name>
    <dbReference type="NCBI Taxonomy" id="2093366"/>
    <lineage>
        <taxon>Bacteria</taxon>
        <taxon>Pseudomonadati</taxon>
        <taxon>Candidatus Auribacterota</taxon>
        <taxon>Candidatus Auribacteria</taxon>
        <taxon>Candidatus Auribacterales</taxon>
        <taxon>Candidatus Auribacteraceae</taxon>
        <taxon>Candidatus Auribacter</taxon>
    </lineage>
</organism>
<comment type="subunit">
    <text evidence="3">Homotetramer.</text>
</comment>
<dbReference type="PANTHER" id="PTHR45688">
    <property type="match status" value="1"/>
</dbReference>
<dbReference type="Proteomes" id="UP000266426">
    <property type="component" value="Unassembled WGS sequence"/>
</dbReference>
<comment type="cofactor">
    <cofactor evidence="1">
        <name>pyridoxal 5'-phosphate</name>
        <dbReference type="ChEBI" id="CHEBI:597326"/>
    </cofactor>
</comment>
<dbReference type="FunFam" id="3.40.640.10:FF:000004">
    <property type="entry name" value="Acetylornithine aminotransferase"/>
    <property type="match status" value="1"/>
</dbReference>
<dbReference type="PANTHER" id="PTHR45688:SF3">
    <property type="entry name" value="ALANINE--GLYOXYLATE AMINOTRANSFERASE 2, MITOCHONDRIAL"/>
    <property type="match status" value="1"/>
</dbReference>
<dbReference type="EC" id="2.6.1.44" evidence="4"/>
<evidence type="ECO:0000256" key="8">
    <source>
        <dbReference type="ARBA" id="ARBA00022946"/>
    </source>
</evidence>
<dbReference type="PROSITE" id="PS00600">
    <property type="entry name" value="AA_TRANSFER_CLASS_3"/>
    <property type="match status" value="1"/>
</dbReference>
<evidence type="ECO:0000256" key="3">
    <source>
        <dbReference type="ARBA" id="ARBA00011881"/>
    </source>
</evidence>
<dbReference type="Gene3D" id="3.90.1150.10">
    <property type="entry name" value="Aspartate Aminotransferase, domain 1"/>
    <property type="match status" value="1"/>
</dbReference>
<comment type="similarity">
    <text evidence="2 9">Belongs to the class-III pyridoxal-phosphate-dependent aminotransferase family.</text>
</comment>
<evidence type="ECO:0000256" key="4">
    <source>
        <dbReference type="ARBA" id="ARBA00013049"/>
    </source>
</evidence>
<keyword evidence="7 9" id="KW-0663">Pyridoxal phosphate</keyword>
<gene>
    <name evidence="10" type="ORF">C4541_01045</name>
</gene>
<evidence type="ECO:0000313" key="10">
    <source>
        <dbReference type="EMBL" id="RJP61818.1"/>
    </source>
</evidence>
<keyword evidence="6 10" id="KW-0808">Transferase</keyword>
<evidence type="ECO:0000256" key="2">
    <source>
        <dbReference type="ARBA" id="ARBA00008954"/>
    </source>
</evidence>
<dbReference type="EMBL" id="QZJZ01000008">
    <property type="protein sequence ID" value="RJP61818.1"/>
    <property type="molecule type" value="Genomic_DNA"/>
</dbReference>
<dbReference type="SUPFAM" id="SSF53383">
    <property type="entry name" value="PLP-dependent transferases"/>
    <property type="match status" value="1"/>
</dbReference>
<evidence type="ECO:0000256" key="1">
    <source>
        <dbReference type="ARBA" id="ARBA00001933"/>
    </source>
</evidence>
<dbReference type="InterPro" id="IPR015422">
    <property type="entry name" value="PyrdxlP-dep_Trfase_small"/>
</dbReference>
<dbReference type="InterPro" id="IPR015424">
    <property type="entry name" value="PyrdxlP-dep_Trfase"/>
</dbReference>
<sequence length="421" mass="46327">MYKNADEIIAMKKEHMLPCLYHFYKNPPVIVKGSMQYLFDSAGKQYLDCYSGVTVLNCGHCNPEIIEPVIEQIYTLQHTTTIYLTEPIVTLAQRLISFIGASLKKVFFVNSGSEANEGALLLAKLYTGKTGFIAVTGGLHGRTSLTMNLTGLDMWRTDPDIRDNVHFVPRPTCTSCSDTCDCIKTVEETIVRHGNIAAFIVEPIQGNGGIFMFPDGYFYHLKKLLDKHNILLIFDEVQTGFCRTGKRFGFKHYGVEPDILVMAKALGSGFPIGAFSSTDKIAQCYTRPGASTTGGNPVSARAGIAVLDYILKHKLDQKCAELGQYFKERLIGFQQKYSYIAEVRGAGLMLGVELNDGTTPLTAETDRLLEGLKDKGFLAGKTGAGRNVLTFMPPLVVTKTDIDNLCTALEQEFDSICTVSA</sequence>
<dbReference type="InterPro" id="IPR049704">
    <property type="entry name" value="Aminotrans_3_PPA_site"/>
</dbReference>
<evidence type="ECO:0000256" key="9">
    <source>
        <dbReference type="RuleBase" id="RU003560"/>
    </source>
</evidence>
<dbReference type="Gene3D" id="3.40.640.10">
    <property type="entry name" value="Type I PLP-dependent aspartate aminotransferase-like (Major domain)"/>
    <property type="match status" value="1"/>
</dbReference>
<dbReference type="PIRSF" id="PIRSF000521">
    <property type="entry name" value="Transaminase_4ab_Lys_Orn"/>
    <property type="match status" value="1"/>
</dbReference>
<dbReference type="CDD" id="cd00610">
    <property type="entry name" value="OAT_like"/>
    <property type="match status" value="1"/>
</dbReference>
<dbReference type="GO" id="GO:0008453">
    <property type="term" value="F:alanine-glyoxylate transaminase activity"/>
    <property type="evidence" value="ECO:0007669"/>
    <property type="project" value="UniProtKB-EC"/>
</dbReference>